<organism evidence="5 6">
    <name type="scientific">Torulaspora globosa</name>
    <dbReference type="NCBI Taxonomy" id="48254"/>
    <lineage>
        <taxon>Eukaryota</taxon>
        <taxon>Fungi</taxon>
        <taxon>Dikarya</taxon>
        <taxon>Ascomycota</taxon>
        <taxon>Saccharomycotina</taxon>
        <taxon>Saccharomycetes</taxon>
        <taxon>Saccharomycetales</taxon>
        <taxon>Saccharomycetaceae</taxon>
        <taxon>Torulaspora</taxon>
    </lineage>
</organism>
<sequence length="206" mass="23529">MILSRPLRGSLGFARNCYAFASGSSRSFLGWNSSQAGQHVQRYTLTKTMNAPPQQVYDVVSEISKYRDFIPYCEDSFVNKRNPIDGKPTEAGLRIGFRQYDEKYTCRIKCTRLIDDGVETYRVIADSITESLFRGLCTRWTIKPHPDRPHASKVELILSFEMRSRLYNSVSAIFASSVTELAMKAFDKRVFQLRRQALKASTLSKS</sequence>
<dbReference type="GO" id="GO:0005739">
    <property type="term" value="C:mitochondrion"/>
    <property type="evidence" value="ECO:0007669"/>
    <property type="project" value="TreeGrafter"/>
</dbReference>
<dbReference type="Gene3D" id="3.30.530.20">
    <property type="match status" value="1"/>
</dbReference>
<dbReference type="InterPro" id="IPR044996">
    <property type="entry name" value="COQ10-like"/>
</dbReference>
<dbReference type="AlphaFoldDB" id="A0A7H9HXR9"/>
<dbReference type="CDD" id="cd07813">
    <property type="entry name" value="COQ10p_like"/>
    <property type="match status" value="1"/>
</dbReference>
<dbReference type="Pfam" id="PF03364">
    <property type="entry name" value="Polyketide_cyc"/>
    <property type="match status" value="1"/>
</dbReference>
<dbReference type="PANTHER" id="PTHR12901">
    <property type="entry name" value="SPERM PROTEIN HOMOLOG"/>
    <property type="match status" value="1"/>
</dbReference>
<comment type="similarity">
    <text evidence="1">Belongs to the COQ10 family.</text>
</comment>
<name>A0A7H9HXR9_9SACH</name>
<gene>
    <name evidence="5" type="ORF">HG537_0G04450</name>
</gene>
<comment type="function">
    <text evidence="3">Required for the function of coenzyme Q in the respiratory chain. May serve as a chaperone or may be involved in the transport of Q6 from its site of synthesis to the catalytic sites of the respiratory complexes.</text>
</comment>
<keyword evidence="6" id="KW-1185">Reference proteome</keyword>
<protein>
    <recommendedName>
        <fullName evidence="4">Coenzyme Q-binding protein COQ10 START domain-containing protein</fullName>
    </recommendedName>
</protein>
<evidence type="ECO:0000313" key="5">
    <source>
        <dbReference type="EMBL" id="QLQ82190.1"/>
    </source>
</evidence>
<dbReference type="GO" id="GO:0045333">
    <property type="term" value="P:cellular respiration"/>
    <property type="evidence" value="ECO:0007669"/>
    <property type="project" value="InterPro"/>
</dbReference>
<dbReference type="OrthoDB" id="292693at2759"/>
<evidence type="ECO:0000256" key="3">
    <source>
        <dbReference type="ARBA" id="ARBA00024947"/>
    </source>
</evidence>
<proteinExistence type="inferred from homology"/>
<dbReference type="InterPro" id="IPR023393">
    <property type="entry name" value="START-like_dom_sf"/>
</dbReference>
<comment type="subunit">
    <text evidence="2">Interacts with coenzyme Q.</text>
</comment>
<evidence type="ECO:0000256" key="1">
    <source>
        <dbReference type="ARBA" id="ARBA00006885"/>
    </source>
</evidence>
<reference evidence="5 6" key="1">
    <citation type="submission" date="2020-06" db="EMBL/GenBank/DDBJ databases">
        <title>The yeast mating-type switching endonuclease HO is a domesticated member of an unorthodox homing genetic element family.</title>
        <authorList>
            <person name="Coughlan A.Y."/>
            <person name="Lombardi L."/>
            <person name="Braun-Galleani S."/>
            <person name="Martos A.R."/>
            <person name="Galeote V."/>
            <person name="Bigey F."/>
            <person name="Dequin S."/>
            <person name="Byrne K.P."/>
            <person name="Wolfe K.H."/>
        </authorList>
    </citation>
    <scope>NUCLEOTIDE SEQUENCE [LARGE SCALE GENOMIC DNA]</scope>
    <source>
        <strain evidence="5 6">CBS2947</strain>
    </source>
</reference>
<evidence type="ECO:0000259" key="4">
    <source>
        <dbReference type="Pfam" id="PF03364"/>
    </source>
</evidence>
<dbReference type="SUPFAM" id="SSF55961">
    <property type="entry name" value="Bet v1-like"/>
    <property type="match status" value="1"/>
</dbReference>
<feature type="domain" description="Coenzyme Q-binding protein COQ10 START" evidence="4">
    <location>
        <begin position="49"/>
        <end position="186"/>
    </location>
</feature>
<accession>A0A7H9HXR9</accession>
<dbReference type="InterPro" id="IPR005031">
    <property type="entry name" value="COQ10_START"/>
</dbReference>
<evidence type="ECO:0000256" key="2">
    <source>
        <dbReference type="ARBA" id="ARBA00011814"/>
    </source>
</evidence>
<dbReference type="Proteomes" id="UP000510647">
    <property type="component" value="Chromosome 7"/>
</dbReference>
<dbReference type="GO" id="GO:0048039">
    <property type="term" value="F:ubiquinone binding"/>
    <property type="evidence" value="ECO:0007669"/>
    <property type="project" value="InterPro"/>
</dbReference>
<evidence type="ECO:0000313" key="6">
    <source>
        <dbReference type="Proteomes" id="UP000510647"/>
    </source>
</evidence>
<dbReference type="PANTHER" id="PTHR12901:SF10">
    <property type="entry name" value="COENZYME Q-BINDING PROTEIN COQ10, MITOCHONDRIAL"/>
    <property type="match status" value="1"/>
</dbReference>
<dbReference type="EMBL" id="CP059273">
    <property type="protein sequence ID" value="QLQ82190.1"/>
    <property type="molecule type" value="Genomic_DNA"/>
</dbReference>